<dbReference type="SUPFAM" id="SSF48239">
    <property type="entry name" value="Terpenoid cyclases/Protein prenyltransferases"/>
    <property type="match status" value="1"/>
</dbReference>
<feature type="region of interest" description="Disordered" evidence="1">
    <location>
        <begin position="86"/>
        <end position="110"/>
    </location>
</feature>
<evidence type="ECO:0000256" key="1">
    <source>
        <dbReference type="SAM" id="MobiDB-lite"/>
    </source>
</evidence>
<dbReference type="EMBL" id="WJXA01000002">
    <property type="protein sequence ID" value="KAF7151837.1"/>
    <property type="molecule type" value="Genomic_DNA"/>
</dbReference>
<dbReference type="PANTHER" id="PTHR11764">
    <property type="entry name" value="TERPENE CYCLASE/MUTASE FAMILY MEMBER"/>
    <property type="match status" value="1"/>
</dbReference>
<organism evidence="2 3">
    <name type="scientific">Rhododendron simsii</name>
    <name type="common">Sims's rhododendron</name>
    <dbReference type="NCBI Taxonomy" id="118357"/>
    <lineage>
        <taxon>Eukaryota</taxon>
        <taxon>Viridiplantae</taxon>
        <taxon>Streptophyta</taxon>
        <taxon>Embryophyta</taxon>
        <taxon>Tracheophyta</taxon>
        <taxon>Spermatophyta</taxon>
        <taxon>Magnoliopsida</taxon>
        <taxon>eudicotyledons</taxon>
        <taxon>Gunneridae</taxon>
        <taxon>Pentapetalae</taxon>
        <taxon>asterids</taxon>
        <taxon>Ericales</taxon>
        <taxon>Ericaceae</taxon>
        <taxon>Ericoideae</taxon>
        <taxon>Rhodoreae</taxon>
        <taxon>Rhododendron</taxon>
    </lineage>
</organism>
<dbReference type="Proteomes" id="UP000626092">
    <property type="component" value="Unassembled WGS sequence"/>
</dbReference>
<sequence>MWKLKVAEGQGPWLNSTNNFVGRQIWEFDPDAGTPEEREAVEKARDDYRKNRYRVRPSGDVLMRIQPFLAQILSLLDDDICKSATSLCTDDDDDKGTKSKLSKDDKEREIGLSTMPAPPIVAKIATVLVGKQVQGPPSACGQFDEDGGSDRGILLRMEGRELKLGECERERDKMSPTELKKENSNVDLSIQPVRLGEKEQVDYETVTTALRKAVRLNCAIQSKDGHWPAENAGPLLFTPPLLICLYISGQINTVLTAEHKKEMIRYLYNHQESLEDET</sequence>
<comment type="caution">
    <text evidence="2">The sequence shown here is derived from an EMBL/GenBank/DDBJ whole genome shotgun (WGS) entry which is preliminary data.</text>
</comment>
<reference evidence="2" key="1">
    <citation type="submission" date="2019-11" db="EMBL/GenBank/DDBJ databases">
        <authorList>
            <person name="Liu Y."/>
            <person name="Hou J."/>
            <person name="Li T.-Q."/>
            <person name="Guan C.-H."/>
            <person name="Wu X."/>
            <person name="Wu H.-Z."/>
            <person name="Ling F."/>
            <person name="Zhang R."/>
            <person name="Shi X.-G."/>
            <person name="Ren J.-P."/>
            <person name="Chen E.-F."/>
            <person name="Sun J.-M."/>
        </authorList>
    </citation>
    <scope>NUCLEOTIDE SEQUENCE</scope>
    <source>
        <strain evidence="2">Adult_tree_wgs_1</strain>
        <tissue evidence="2">Leaves</tissue>
    </source>
</reference>
<dbReference type="SUPFAM" id="SSF81853">
    <property type="entry name" value="Family 10 polysaccharide lyase"/>
    <property type="match status" value="1"/>
</dbReference>
<dbReference type="GO" id="GO:0042300">
    <property type="term" value="F:beta-amyrin synthase activity"/>
    <property type="evidence" value="ECO:0007669"/>
    <property type="project" value="TreeGrafter"/>
</dbReference>
<proteinExistence type="predicted"/>
<feature type="compositionally biased region" description="Basic and acidic residues" evidence="1">
    <location>
        <begin position="95"/>
        <end position="110"/>
    </location>
</feature>
<gene>
    <name evidence="2" type="ORF">RHSIM_Rhsim02G0209400</name>
</gene>
<evidence type="ECO:0000313" key="3">
    <source>
        <dbReference type="Proteomes" id="UP000626092"/>
    </source>
</evidence>
<dbReference type="Gene3D" id="1.50.10.20">
    <property type="match status" value="1"/>
</dbReference>
<keyword evidence="3" id="KW-1185">Reference proteome</keyword>
<dbReference type="GO" id="GO:0016104">
    <property type="term" value="P:triterpenoid biosynthetic process"/>
    <property type="evidence" value="ECO:0007669"/>
    <property type="project" value="InterPro"/>
</dbReference>
<name>A0A834HD17_RHOSS</name>
<dbReference type="AlphaFoldDB" id="A0A834HD17"/>
<accession>A0A834HD17</accession>
<dbReference type="InterPro" id="IPR018333">
    <property type="entry name" value="Squalene_cyclase"/>
</dbReference>
<dbReference type="InterPro" id="IPR008930">
    <property type="entry name" value="Terpenoid_cyclase/PrenylTrfase"/>
</dbReference>
<protein>
    <submittedName>
        <fullName evidence="2">Uncharacterized protein</fullName>
    </submittedName>
</protein>
<evidence type="ECO:0000313" key="2">
    <source>
        <dbReference type="EMBL" id="KAF7151837.1"/>
    </source>
</evidence>
<dbReference type="GO" id="GO:0005811">
    <property type="term" value="C:lipid droplet"/>
    <property type="evidence" value="ECO:0007669"/>
    <property type="project" value="InterPro"/>
</dbReference>
<dbReference type="PANTHER" id="PTHR11764:SF71">
    <property type="entry name" value="TERPENE CYCLASE_MUTASE FAMILY MEMBER"/>
    <property type="match status" value="1"/>
</dbReference>
<dbReference type="OrthoDB" id="21502at2759"/>